<proteinExistence type="predicted"/>
<evidence type="ECO:0000313" key="4">
    <source>
        <dbReference type="EMBL" id="MDR5652006.1"/>
    </source>
</evidence>
<evidence type="ECO:0000313" key="5">
    <source>
        <dbReference type="Proteomes" id="UP001247754"/>
    </source>
</evidence>
<feature type="domain" description="PDZ" evidence="3">
    <location>
        <begin position="217"/>
        <end position="322"/>
    </location>
</feature>
<organism evidence="4 5">
    <name type="scientific">Ruixingdingia sedimenti</name>
    <dbReference type="NCBI Taxonomy" id="3073604"/>
    <lineage>
        <taxon>Bacteria</taxon>
        <taxon>Pseudomonadati</taxon>
        <taxon>Pseudomonadota</taxon>
        <taxon>Alphaproteobacteria</taxon>
        <taxon>Rhodobacterales</taxon>
        <taxon>Paracoccaceae</taxon>
        <taxon>Ruixingdingia</taxon>
    </lineage>
</organism>
<keyword evidence="1" id="KW-0645">Protease</keyword>
<dbReference type="EMBL" id="JAVKPH010000004">
    <property type="protein sequence ID" value="MDR5652006.1"/>
    <property type="molecule type" value="Genomic_DNA"/>
</dbReference>
<dbReference type="PANTHER" id="PTHR43343:SF3">
    <property type="entry name" value="PROTEASE DO-LIKE 8, CHLOROPLASTIC"/>
    <property type="match status" value="1"/>
</dbReference>
<dbReference type="SMART" id="SM00228">
    <property type="entry name" value="PDZ"/>
    <property type="match status" value="2"/>
</dbReference>
<dbReference type="Gene3D" id="2.30.42.10">
    <property type="match status" value="2"/>
</dbReference>
<protein>
    <submittedName>
        <fullName evidence="4">Trypsin-like peptidase domain-containing protein</fullName>
    </submittedName>
</protein>
<evidence type="ECO:0000256" key="2">
    <source>
        <dbReference type="ARBA" id="ARBA00022801"/>
    </source>
</evidence>
<sequence>MRATTLTTPFLRPFAGVLIALALLTALAALPARAGAAALDRVVAATLVVRSADPEARFLGSAFVWGDGGLALTNAHVVGEAAEVRIIHHDGRVEIAEVLVRDPVRDIAVIALGPGAAPGLVAGPAPQLGQTVYAVGAPLEIASTLTQGMVSAMARQVEPAVPIRMIQHDAAVNPGSSGGPLVDAQGRLVGMNSRIADGSRFYAGISYAIPAADLDRLVPLMLSGELPAVPQLGLRGREVTGRIAAALGMDPGGVLVDHVAAGGLAARAGLRPGDVILAVDGAAVAAPGDLAFAVDAALAAGRARVTLRRGGQPLALVMDLAPRPMELAGVSRGGAAVQKVQGYDLARMGIEIDDTGRVTRVTDNSPARNAGLSIGDRVVTVDGRPFGDAAALRAAVHRAAVLLLVRRSDGSTLHVLLDPWESRTRFRPVGGANVLDPAVVVF</sequence>
<keyword evidence="2" id="KW-0378">Hydrolase</keyword>
<dbReference type="InterPro" id="IPR001478">
    <property type="entry name" value="PDZ"/>
</dbReference>
<dbReference type="InterPro" id="IPR009003">
    <property type="entry name" value="Peptidase_S1_PA"/>
</dbReference>
<accession>A0ABU1F551</accession>
<dbReference type="PRINTS" id="PR00834">
    <property type="entry name" value="PROTEASES2C"/>
</dbReference>
<dbReference type="InterPro" id="IPR051201">
    <property type="entry name" value="Chloro_Bact_Ser_Proteases"/>
</dbReference>
<dbReference type="SUPFAM" id="SSF50494">
    <property type="entry name" value="Trypsin-like serine proteases"/>
    <property type="match status" value="1"/>
</dbReference>
<name>A0ABU1F551_9RHOB</name>
<dbReference type="Proteomes" id="UP001247754">
    <property type="component" value="Unassembled WGS sequence"/>
</dbReference>
<dbReference type="PROSITE" id="PS50106">
    <property type="entry name" value="PDZ"/>
    <property type="match status" value="2"/>
</dbReference>
<dbReference type="SUPFAM" id="SSF50156">
    <property type="entry name" value="PDZ domain-like"/>
    <property type="match status" value="2"/>
</dbReference>
<gene>
    <name evidence="4" type="ORF">RGD00_05295</name>
</gene>
<dbReference type="InterPro" id="IPR036034">
    <property type="entry name" value="PDZ_sf"/>
</dbReference>
<evidence type="ECO:0000256" key="1">
    <source>
        <dbReference type="ARBA" id="ARBA00022670"/>
    </source>
</evidence>
<reference evidence="4 5" key="1">
    <citation type="submission" date="2023-09" db="EMBL/GenBank/DDBJ databases">
        <title>Xinfangfangia sedmenti sp. nov., isolated the sedment.</title>
        <authorList>
            <person name="Xu L."/>
        </authorList>
    </citation>
    <scope>NUCLEOTIDE SEQUENCE [LARGE SCALE GENOMIC DNA]</scope>
    <source>
        <strain evidence="4 5">LG-4</strain>
    </source>
</reference>
<dbReference type="RefSeq" id="WP_310456251.1">
    <property type="nucleotide sequence ID" value="NZ_JAVKPH010000004.1"/>
</dbReference>
<dbReference type="PANTHER" id="PTHR43343">
    <property type="entry name" value="PEPTIDASE S12"/>
    <property type="match status" value="1"/>
</dbReference>
<dbReference type="Pfam" id="PF17820">
    <property type="entry name" value="PDZ_6"/>
    <property type="match status" value="2"/>
</dbReference>
<dbReference type="InterPro" id="IPR041489">
    <property type="entry name" value="PDZ_6"/>
</dbReference>
<dbReference type="Gene3D" id="2.40.10.120">
    <property type="match status" value="1"/>
</dbReference>
<evidence type="ECO:0000259" key="3">
    <source>
        <dbReference type="PROSITE" id="PS50106"/>
    </source>
</evidence>
<dbReference type="Pfam" id="PF13365">
    <property type="entry name" value="Trypsin_2"/>
    <property type="match status" value="1"/>
</dbReference>
<keyword evidence="5" id="KW-1185">Reference proteome</keyword>
<feature type="domain" description="PDZ" evidence="3">
    <location>
        <begin position="334"/>
        <end position="419"/>
    </location>
</feature>
<comment type="caution">
    <text evidence="4">The sequence shown here is derived from an EMBL/GenBank/DDBJ whole genome shotgun (WGS) entry which is preliminary data.</text>
</comment>
<dbReference type="InterPro" id="IPR001940">
    <property type="entry name" value="Peptidase_S1C"/>
</dbReference>